<dbReference type="Proteomes" id="UP000824782">
    <property type="component" value="Unassembled WGS sequence"/>
</dbReference>
<organism evidence="2 3">
    <name type="scientific">Engystomops pustulosus</name>
    <name type="common">Tungara frog</name>
    <name type="synonym">Physalaemus pustulosus</name>
    <dbReference type="NCBI Taxonomy" id="76066"/>
    <lineage>
        <taxon>Eukaryota</taxon>
        <taxon>Metazoa</taxon>
        <taxon>Chordata</taxon>
        <taxon>Craniata</taxon>
        <taxon>Vertebrata</taxon>
        <taxon>Euteleostomi</taxon>
        <taxon>Amphibia</taxon>
        <taxon>Batrachia</taxon>
        <taxon>Anura</taxon>
        <taxon>Neobatrachia</taxon>
        <taxon>Hyloidea</taxon>
        <taxon>Leptodactylidae</taxon>
        <taxon>Leiuperinae</taxon>
        <taxon>Engystomops</taxon>
    </lineage>
</organism>
<feature type="transmembrane region" description="Helical" evidence="1">
    <location>
        <begin position="14"/>
        <end position="40"/>
    </location>
</feature>
<evidence type="ECO:0000256" key="1">
    <source>
        <dbReference type="SAM" id="Phobius"/>
    </source>
</evidence>
<dbReference type="AlphaFoldDB" id="A0AAV7B427"/>
<reference evidence="2" key="1">
    <citation type="thesis" date="2020" institute="ProQuest LLC" country="789 East Eisenhower Parkway, Ann Arbor, MI, USA">
        <title>Comparative Genomics and Chromosome Evolution.</title>
        <authorList>
            <person name="Mudd A.B."/>
        </authorList>
    </citation>
    <scope>NUCLEOTIDE SEQUENCE</scope>
    <source>
        <strain evidence="2">237g6f4</strain>
        <tissue evidence="2">Blood</tissue>
    </source>
</reference>
<gene>
    <name evidence="2" type="ORF">GDO81_013434</name>
</gene>
<keyword evidence="1" id="KW-0472">Membrane</keyword>
<dbReference type="EMBL" id="WNYA01000006">
    <property type="protein sequence ID" value="KAG8566946.1"/>
    <property type="molecule type" value="Genomic_DNA"/>
</dbReference>
<protein>
    <submittedName>
        <fullName evidence="2">Uncharacterized protein</fullName>
    </submittedName>
</protein>
<keyword evidence="1" id="KW-0812">Transmembrane</keyword>
<evidence type="ECO:0000313" key="2">
    <source>
        <dbReference type="EMBL" id="KAG8566946.1"/>
    </source>
</evidence>
<accession>A0AAV7B427</accession>
<sequence>MMLLPTIFQNADMYCYWCGVLCLLVLICGAVFDAWCLIVMMQRVWTHFAMSSTSSEGNAPAIHLFFTELLVVEMTEPRGHQVHLYGDKIDHNWP</sequence>
<keyword evidence="1" id="KW-1133">Transmembrane helix</keyword>
<comment type="caution">
    <text evidence="2">The sequence shown here is derived from an EMBL/GenBank/DDBJ whole genome shotgun (WGS) entry which is preliminary data.</text>
</comment>
<evidence type="ECO:0000313" key="3">
    <source>
        <dbReference type="Proteomes" id="UP000824782"/>
    </source>
</evidence>
<proteinExistence type="predicted"/>
<keyword evidence="3" id="KW-1185">Reference proteome</keyword>
<name>A0AAV7B427_ENGPU</name>